<gene>
    <name evidence="2" type="ORF">RchiOBHm_Chr6g0291721</name>
</gene>
<dbReference type="Gramene" id="PRQ26175">
    <property type="protein sequence ID" value="PRQ26175"/>
    <property type="gene ID" value="RchiOBHm_Chr6g0291721"/>
</dbReference>
<dbReference type="STRING" id="74649.A0A2P6PW71"/>
<dbReference type="Gene3D" id="2.60.120.200">
    <property type="match status" value="1"/>
</dbReference>
<dbReference type="GO" id="GO:0016762">
    <property type="term" value="F:xyloglucan:xyloglucosyl transferase activity"/>
    <property type="evidence" value="ECO:0007669"/>
    <property type="project" value="UniProtKB-EC"/>
</dbReference>
<dbReference type="GO" id="GO:0044042">
    <property type="term" value="P:glucan metabolic process"/>
    <property type="evidence" value="ECO:0007669"/>
    <property type="project" value="InterPro"/>
</dbReference>
<dbReference type="OMA" id="PKECAFN"/>
<protein>
    <submittedName>
        <fullName evidence="2">Putative xyloglucan:xyloglucosyl transferase</fullName>
        <ecNumber evidence="2">2.4.1.207</ecNumber>
    </submittedName>
</protein>
<keyword evidence="3" id="KW-1185">Reference proteome</keyword>
<dbReference type="GO" id="GO:0048046">
    <property type="term" value="C:apoplast"/>
    <property type="evidence" value="ECO:0007669"/>
    <property type="project" value="InterPro"/>
</dbReference>
<sequence length="85" mass="9991">MRITGLPEVDILQKIDWTQAPFTASYRNFSANSNSQGAWYWNKLDYSGKGQMQWVQKNYMIYNYCTDAKRFPLGFDPECYLTNLS</sequence>
<evidence type="ECO:0000313" key="3">
    <source>
        <dbReference type="Proteomes" id="UP000238479"/>
    </source>
</evidence>
<dbReference type="InterPro" id="IPR010713">
    <property type="entry name" value="XET_C"/>
</dbReference>
<dbReference type="GO" id="GO:0004553">
    <property type="term" value="F:hydrolase activity, hydrolyzing O-glycosyl compounds"/>
    <property type="evidence" value="ECO:0007669"/>
    <property type="project" value="InterPro"/>
</dbReference>
<organism evidence="2 3">
    <name type="scientific">Rosa chinensis</name>
    <name type="common">China rose</name>
    <dbReference type="NCBI Taxonomy" id="74649"/>
    <lineage>
        <taxon>Eukaryota</taxon>
        <taxon>Viridiplantae</taxon>
        <taxon>Streptophyta</taxon>
        <taxon>Embryophyta</taxon>
        <taxon>Tracheophyta</taxon>
        <taxon>Spermatophyta</taxon>
        <taxon>Magnoliopsida</taxon>
        <taxon>eudicotyledons</taxon>
        <taxon>Gunneridae</taxon>
        <taxon>Pentapetalae</taxon>
        <taxon>rosids</taxon>
        <taxon>fabids</taxon>
        <taxon>Rosales</taxon>
        <taxon>Rosaceae</taxon>
        <taxon>Rosoideae</taxon>
        <taxon>Rosoideae incertae sedis</taxon>
        <taxon>Rosa</taxon>
    </lineage>
</organism>
<dbReference type="InterPro" id="IPR013320">
    <property type="entry name" value="ConA-like_dom_sf"/>
</dbReference>
<feature type="domain" description="Xyloglucan endo-transglycosylase C-terminal" evidence="1">
    <location>
        <begin position="35"/>
        <end position="79"/>
    </location>
</feature>
<dbReference type="Pfam" id="PF06955">
    <property type="entry name" value="XET_C"/>
    <property type="match status" value="1"/>
</dbReference>
<dbReference type="InterPro" id="IPR044791">
    <property type="entry name" value="Beta-glucanase/XTH"/>
</dbReference>
<dbReference type="AlphaFoldDB" id="A0A2P6PW71"/>
<name>A0A2P6PW71_ROSCH</name>
<evidence type="ECO:0000259" key="1">
    <source>
        <dbReference type="Pfam" id="PF06955"/>
    </source>
</evidence>
<dbReference type="Proteomes" id="UP000238479">
    <property type="component" value="Chromosome 6"/>
</dbReference>
<dbReference type="PANTHER" id="PTHR31062">
    <property type="entry name" value="XYLOGLUCAN ENDOTRANSGLUCOSYLASE/HYDROLASE PROTEIN 8-RELATED"/>
    <property type="match status" value="1"/>
</dbReference>
<evidence type="ECO:0000313" key="2">
    <source>
        <dbReference type="EMBL" id="PRQ26175.1"/>
    </source>
</evidence>
<reference evidence="2 3" key="1">
    <citation type="journal article" date="2018" name="Nat. Genet.">
        <title>The Rosa genome provides new insights in the design of modern roses.</title>
        <authorList>
            <person name="Bendahmane M."/>
        </authorList>
    </citation>
    <scope>NUCLEOTIDE SEQUENCE [LARGE SCALE GENOMIC DNA]</scope>
    <source>
        <strain evidence="3">cv. Old Blush</strain>
    </source>
</reference>
<comment type="caution">
    <text evidence="2">The sequence shown here is derived from an EMBL/GenBank/DDBJ whole genome shotgun (WGS) entry which is preliminary data.</text>
</comment>
<dbReference type="EMBL" id="PDCK01000044">
    <property type="protein sequence ID" value="PRQ26175.1"/>
    <property type="molecule type" value="Genomic_DNA"/>
</dbReference>
<proteinExistence type="predicted"/>
<dbReference type="EC" id="2.4.1.207" evidence="2"/>
<keyword evidence="2" id="KW-0808">Transferase</keyword>
<accession>A0A2P6PW71</accession>
<dbReference type="SUPFAM" id="SSF49899">
    <property type="entry name" value="Concanavalin A-like lectins/glucanases"/>
    <property type="match status" value="1"/>
</dbReference>
<keyword evidence="2" id="KW-0328">Glycosyltransferase</keyword>